<gene>
    <name evidence="2" type="ordered locus">Bfae_05170</name>
</gene>
<dbReference type="Proteomes" id="UP000001919">
    <property type="component" value="Chromosome"/>
</dbReference>
<dbReference type="InterPro" id="IPR036291">
    <property type="entry name" value="NAD(P)-bd_dom_sf"/>
</dbReference>
<dbReference type="STRING" id="446465.Bfae_05170"/>
<name>C7MHH6_BRAFD</name>
<proteinExistence type="predicted"/>
<dbReference type="eggNOG" id="COG0702">
    <property type="taxonomic scope" value="Bacteria"/>
</dbReference>
<dbReference type="Pfam" id="PF13460">
    <property type="entry name" value="NAD_binding_10"/>
    <property type="match status" value="1"/>
</dbReference>
<dbReference type="HOGENOM" id="CLU_007383_5_1_11"/>
<protein>
    <submittedName>
        <fullName evidence="2">Predicted nucleoside-diphosphate sugar epimerase</fullName>
    </submittedName>
</protein>
<sequence>MKIAIAGGTGVIGRHAVRAAQSHGHDAVVLSRSEGVDVLTGAGLEERLRGVDVVVDALNTPSLSRRKAVHFFRTTSRHLLEAGARHGVAHHVVLSIVGIDGIDESYYAGKLAQERTVEASGVPHTIARAAQFHEFAAQISAHTSLGPLTIAPRLLARPVAAREVGEHLLRVAETDPAGRAPDLIGPEEHTLADMIRRMYAHDGTSRRVLEMRLPGAYGRGIASGALRGDPGSAQIGTTTFAQWLAQEHRAG</sequence>
<dbReference type="OrthoDB" id="9771302at2"/>
<dbReference type="PATRIC" id="fig|446465.5.peg.508"/>
<dbReference type="KEGG" id="bfa:Bfae_05170"/>
<dbReference type="PANTHER" id="PTHR12126">
    <property type="entry name" value="NADH-UBIQUINONE OXIDOREDUCTASE 39 KDA SUBUNIT-RELATED"/>
    <property type="match status" value="1"/>
</dbReference>
<keyword evidence="3" id="KW-1185">Reference proteome</keyword>
<reference evidence="2 3" key="1">
    <citation type="journal article" date="2009" name="Stand. Genomic Sci.">
        <title>Complete genome sequence of Brachybacterium faecium type strain (Schefferle 6-10).</title>
        <authorList>
            <person name="Lapidus A."/>
            <person name="Pukall R."/>
            <person name="Labuttii K."/>
            <person name="Copeland A."/>
            <person name="Del Rio T.G."/>
            <person name="Nolan M."/>
            <person name="Chen F."/>
            <person name="Lucas S."/>
            <person name="Tice H."/>
            <person name="Cheng J.F."/>
            <person name="Bruce D."/>
            <person name="Goodwin L."/>
            <person name="Pitluck S."/>
            <person name="Rohde M."/>
            <person name="Goker M."/>
            <person name="Pati A."/>
            <person name="Ivanova N."/>
            <person name="Mavrommatis K."/>
            <person name="Chen A."/>
            <person name="Palaniappan K."/>
            <person name="D'haeseleer P."/>
            <person name="Chain P."/>
            <person name="Bristow J."/>
            <person name="Eisen J.A."/>
            <person name="Markowitz V."/>
            <person name="Hugenholtz P."/>
            <person name="Kyrpides N.C."/>
            <person name="Klenk H.P."/>
        </authorList>
    </citation>
    <scope>NUCLEOTIDE SEQUENCE [LARGE SCALE GENOMIC DNA]</scope>
    <source>
        <strain evidence="3">ATCC 43885 / DSM 4810 / JCM 11609 / LMG 19847 / NBRC 14762 / NCIMB 9860 / 6-10</strain>
    </source>
</reference>
<dbReference type="InterPro" id="IPR051207">
    <property type="entry name" value="ComplexI_NDUFA9_subunit"/>
</dbReference>
<organism evidence="2 3">
    <name type="scientific">Brachybacterium faecium (strain ATCC 43885 / DSM 4810 / JCM 11609 / LMG 19847 / NBRC 14762 / NCIMB 9860 / 6-10)</name>
    <dbReference type="NCBI Taxonomy" id="446465"/>
    <lineage>
        <taxon>Bacteria</taxon>
        <taxon>Bacillati</taxon>
        <taxon>Actinomycetota</taxon>
        <taxon>Actinomycetes</taxon>
        <taxon>Micrococcales</taxon>
        <taxon>Dermabacteraceae</taxon>
        <taxon>Brachybacterium</taxon>
    </lineage>
</organism>
<dbReference type="EMBL" id="CP001643">
    <property type="protein sequence ID" value="ACU84385.1"/>
    <property type="molecule type" value="Genomic_DNA"/>
</dbReference>
<evidence type="ECO:0000313" key="2">
    <source>
        <dbReference type="EMBL" id="ACU84385.1"/>
    </source>
</evidence>
<dbReference type="InterPro" id="IPR016040">
    <property type="entry name" value="NAD(P)-bd_dom"/>
</dbReference>
<dbReference type="SUPFAM" id="SSF51735">
    <property type="entry name" value="NAD(P)-binding Rossmann-fold domains"/>
    <property type="match status" value="1"/>
</dbReference>
<feature type="domain" description="NAD(P)-binding" evidence="1">
    <location>
        <begin position="7"/>
        <end position="134"/>
    </location>
</feature>
<evidence type="ECO:0000313" key="3">
    <source>
        <dbReference type="Proteomes" id="UP000001919"/>
    </source>
</evidence>
<dbReference type="GO" id="GO:0044877">
    <property type="term" value="F:protein-containing complex binding"/>
    <property type="evidence" value="ECO:0007669"/>
    <property type="project" value="TreeGrafter"/>
</dbReference>
<dbReference type="Gene3D" id="3.40.50.720">
    <property type="entry name" value="NAD(P)-binding Rossmann-like Domain"/>
    <property type="match status" value="1"/>
</dbReference>
<dbReference type="AlphaFoldDB" id="C7MHH6"/>
<dbReference type="PANTHER" id="PTHR12126:SF11">
    <property type="entry name" value="NADH DEHYDROGENASE [UBIQUINONE] 1 ALPHA SUBCOMPLEX SUBUNIT 9, MITOCHONDRIAL"/>
    <property type="match status" value="1"/>
</dbReference>
<evidence type="ECO:0000259" key="1">
    <source>
        <dbReference type="Pfam" id="PF13460"/>
    </source>
</evidence>
<accession>C7MHH6</accession>